<dbReference type="AlphaFoldDB" id="R0JM68"/>
<accession>R0JM68</accession>
<feature type="non-terminal residue" evidence="1">
    <location>
        <position position="1"/>
    </location>
</feature>
<gene>
    <name evidence="1" type="ORF">Anapl_05266</name>
</gene>
<dbReference type="Proteomes" id="UP000296049">
    <property type="component" value="Unassembled WGS sequence"/>
</dbReference>
<keyword evidence="2" id="KW-1185">Reference proteome</keyword>
<name>R0JM68_ANAPL</name>
<evidence type="ECO:0000313" key="2">
    <source>
        <dbReference type="Proteomes" id="UP000296049"/>
    </source>
</evidence>
<organism evidence="1 2">
    <name type="scientific">Anas platyrhynchos</name>
    <name type="common">Mallard</name>
    <name type="synonym">Anas boschas</name>
    <dbReference type="NCBI Taxonomy" id="8839"/>
    <lineage>
        <taxon>Eukaryota</taxon>
        <taxon>Metazoa</taxon>
        <taxon>Chordata</taxon>
        <taxon>Craniata</taxon>
        <taxon>Vertebrata</taxon>
        <taxon>Euteleostomi</taxon>
        <taxon>Archelosauria</taxon>
        <taxon>Archosauria</taxon>
        <taxon>Dinosauria</taxon>
        <taxon>Saurischia</taxon>
        <taxon>Theropoda</taxon>
        <taxon>Coelurosauria</taxon>
        <taxon>Aves</taxon>
        <taxon>Neognathae</taxon>
        <taxon>Galloanserae</taxon>
        <taxon>Anseriformes</taxon>
        <taxon>Anatidae</taxon>
        <taxon>Anatinae</taxon>
        <taxon>Anas</taxon>
    </lineage>
</organism>
<protein>
    <submittedName>
        <fullName evidence="1">Uncharacterized protein</fullName>
    </submittedName>
</protein>
<reference evidence="2" key="1">
    <citation type="journal article" date="2013" name="Nat. Genet.">
        <title>The duck genome and transcriptome provide insight into an avian influenza virus reservoir species.</title>
        <authorList>
            <person name="Huang Y."/>
            <person name="Li Y."/>
            <person name="Burt D.W."/>
            <person name="Chen H."/>
            <person name="Zhang Y."/>
            <person name="Qian W."/>
            <person name="Kim H."/>
            <person name="Gan S."/>
            <person name="Zhao Y."/>
            <person name="Li J."/>
            <person name="Yi K."/>
            <person name="Feng H."/>
            <person name="Zhu P."/>
            <person name="Li B."/>
            <person name="Liu Q."/>
            <person name="Fairley S."/>
            <person name="Magor K.E."/>
            <person name="Du Z."/>
            <person name="Hu X."/>
            <person name="Goodman L."/>
            <person name="Tafer H."/>
            <person name="Vignal A."/>
            <person name="Lee T."/>
            <person name="Kim K.W."/>
            <person name="Sheng Z."/>
            <person name="An Y."/>
            <person name="Searle S."/>
            <person name="Herrero J."/>
            <person name="Groenen M.A."/>
            <person name="Crooijmans R.P."/>
            <person name="Faraut T."/>
            <person name="Cai Q."/>
            <person name="Webster R.G."/>
            <person name="Aldridge J.R."/>
            <person name="Warren W.C."/>
            <person name="Bartschat S."/>
            <person name="Kehr S."/>
            <person name="Marz M."/>
            <person name="Stadler P.F."/>
            <person name="Smith J."/>
            <person name="Kraus R.H."/>
            <person name="Zhao Y."/>
            <person name="Ren L."/>
            <person name="Fei J."/>
            <person name="Morisson M."/>
            <person name="Kaiser P."/>
            <person name="Griffin D.K."/>
            <person name="Rao M."/>
            <person name="Pitel F."/>
            <person name="Wang J."/>
            <person name="Li N."/>
        </authorList>
    </citation>
    <scope>NUCLEOTIDE SEQUENCE [LARGE SCALE GENOMIC DNA]</scope>
</reference>
<proteinExistence type="predicted"/>
<dbReference type="EMBL" id="KB743532">
    <property type="protein sequence ID" value="EOA98216.1"/>
    <property type="molecule type" value="Genomic_DNA"/>
</dbReference>
<feature type="non-terminal residue" evidence="1">
    <location>
        <position position="43"/>
    </location>
</feature>
<sequence>PKVEKRELCHPARHQPAERLWQCRGPTCLRSTLQQSHPSLPTQ</sequence>
<evidence type="ECO:0000313" key="1">
    <source>
        <dbReference type="EMBL" id="EOA98216.1"/>
    </source>
</evidence>